<keyword evidence="2" id="KW-0472">Membrane</keyword>
<dbReference type="EMBL" id="BMTU01000001">
    <property type="protein sequence ID" value="GGQ62890.1"/>
    <property type="molecule type" value="Genomic_DNA"/>
</dbReference>
<gene>
    <name evidence="5" type="ORF">GCM10010280_06400</name>
</gene>
<feature type="transmembrane region" description="Helical" evidence="2">
    <location>
        <begin position="598"/>
        <end position="618"/>
    </location>
</feature>
<feature type="compositionally biased region" description="Gly residues" evidence="1">
    <location>
        <begin position="551"/>
        <end position="580"/>
    </location>
</feature>
<evidence type="ECO:0000313" key="5">
    <source>
        <dbReference type="EMBL" id="GGQ62890.1"/>
    </source>
</evidence>
<feature type="compositionally biased region" description="Gly residues" evidence="1">
    <location>
        <begin position="189"/>
        <end position="209"/>
    </location>
</feature>
<feature type="region of interest" description="Disordered" evidence="1">
    <location>
        <begin position="164"/>
        <end position="310"/>
    </location>
</feature>
<accession>A0A918ETI2</accession>
<dbReference type="GO" id="GO:0005975">
    <property type="term" value="P:carbohydrate metabolic process"/>
    <property type="evidence" value="ECO:0007669"/>
    <property type="project" value="UniProtKB-ARBA"/>
</dbReference>
<feature type="compositionally biased region" description="Gly residues" evidence="1">
    <location>
        <begin position="216"/>
        <end position="245"/>
    </location>
</feature>
<dbReference type="Pfam" id="PF21722">
    <property type="entry name" value="Gly_rich_2"/>
    <property type="match status" value="1"/>
</dbReference>
<feature type="compositionally biased region" description="Gly residues" evidence="1">
    <location>
        <begin position="164"/>
        <end position="181"/>
    </location>
</feature>
<dbReference type="Proteomes" id="UP000656732">
    <property type="component" value="Unassembled WGS sequence"/>
</dbReference>
<evidence type="ECO:0000256" key="2">
    <source>
        <dbReference type="SAM" id="Phobius"/>
    </source>
</evidence>
<feature type="chain" id="PRO_5037840240" description="Glycine-rich domain-containing protein" evidence="3">
    <location>
        <begin position="39"/>
        <end position="629"/>
    </location>
</feature>
<keyword evidence="6" id="KW-1185">Reference proteome</keyword>
<evidence type="ECO:0000256" key="3">
    <source>
        <dbReference type="SAM" id="SignalP"/>
    </source>
</evidence>
<organism evidence="5 6">
    <name type="scientific">Streptomyces pilosus</name>
    <dbReference type="NCBI Taxonomy" id="28893"/>
    <lineage>
        <taxon>Bacteria</taxon>
        <taxon>Bacillati</taxon>
        <taxon>Actinomycetota</taxon>
        <taxon>Actinomycetes</taxon>
        <taxon>Kitasatosporales</taxon>
        <taxon>Streptomycetaceae</taxon>
        <taxon>Streptomyces</taxon>
    </lineage>
</organism>
<evidence type="ECO:0000313" key="6">
    <source>
        <dbReference type="Proteomes" id="UP000656732"/>
    </source>
</evidence>
<feature type="domain" description="Glycine-rich" evidence="4">
    <location>
        <begin position="68"/>
        <end position="260"/>
    </location>
</feature>
<dbReference type="AlphaFoldDB" id="A0A918ETI2"/>
<dbReference type="InterPro" id="IPR049304">
    <property type="entry name" value="Gly_rich_dom"/>
</dbReference>
<dbReference type="SUPFAM" id="SSF49373">
    <property type="entry name" value="Invasin/intimin cell-adhesion fragments"/>
    <property type="match status" value="2"/>
</dbReference>
<evidence type="ECO:0000256" key="1">
    <source>
        <dbReference type="SAM" id="MobiDB-lite"/>
    </source>
</evidence>
<evidence type="ECO:0000259" key="4">
    <source>
        <dbReference type="Pfam" id="PF21722"/>
    </source>
</evidence>
<name>A0A918ETI2_9ACTN</name>
<keyword evidence="2" id="KW-0812">Transmembrane</keyword>
<dbReference type="InterPro" id="IPR008964">
    <property type="entry name" value="Invasin/intimin_cell_adhesion"/>
</dbReference>
<sequence>MKQDCSASRRVRLRAGAAAVAVVALTVSGGWMSVPATAAGAAPTGTVCTPTEGFVGCRLFTPPVTGDGKGTFAVPANVEALDVRVWGEGGAGGPGTTGGAGGLVRGTLKVTPGESLTVAVGGRGTGDAFGGASGGSHASRGGNSSAIRTADGAALVVAGGGGGGSSNVSSGGTGGNAGGESGTDATEAEGGGKGAVKGTGGAGGGGGAAGKDASEGGAGGAGEKTSRYGGGGGGAGYAGGGGGAGSAEDDRRTAGGGGGSSYAHPERMSDVRLLTGEGSRAPAEDDPFWEPSDNPVDSGVAEGGPNAPGGPGRVVLQWKGTVPTELSAVSGDNQVVDPGHTIEPLAALVRDKDGKPVERASVTFEIEDPDKLGVTFEDDRLSRKVVVATDAQGRAGTPHISAARTEGAFTVRATSAGLTKVFELRVKTQANEVEAVGGDGQRTLPGQPFPERLQVLVTDDGEPAPGARVDFLIEASRFDGAPVFRGGVSGVAATADAEGRATAPRDIVAGDVPGTYTVTAKVPGGAGTTFTVEVVDKTAEPSATPSPGASDGTGGTGGDGDQGGTGGTGDGTAGGGSGDGGSSTGLLGGLADTGAGGIGLLVTAALGLAAVGFAAVRFSPRLRPRSRRG</sequence>
<reference evidence="5" key="1">
    <citation type="journal article" date="2014" name="Int. J. Syst. Evol. Microbiol.">
        <title>Complete genome sequence of Corynebacterium casei LMG S-19264T (=DSM 44701T), isolated from a smear-ripened cheese.</title>
        <authorList>
            <consortium name="US DOE Joint Genome Institute (JGI-PGF)"/>
            <person name="Walter F."/>
            <person name="Albersmeier A."/>
            <person name="Kalinowski J."/>
            <person name="Ruckert C."/>
        </authorList>
    </citation>
    <scope>NUCLEOTIDE SEQUENCE</scope>
    <source>
        <strain evidence="5">JCM 4403</strain>
    </source>
</reference>
<proteinExistence type="predicted"/>
<dbReference type="RefSeq" id="WP_189555674.1">
    <property type="nucleotide sequence ID" value="NZ_BMTE01000001.1"/>
</dbReference>
<comment type="caution">
    <text evidence="5">The sequence shown here is derived from an EMBL/GenBank/DDBJ whole genome shotgun (WGS) entry which is preliminary data.</text>
</comment>
<feature type="region of interest" description="Disordered" evidence="1">
    <location>
        <begin position="539"/>
        <end position="580"/>
    </location>
</feature>
<dbReference type="InterPro" id="IPR013783">
    <property type="entry name" value="Ig-like_fold"/>
</dbReference>
<keyword evidence="2" id="KW-1133">Transmembrane helix</keyword>
<dbReference type="Gene3D" id="2.60.40.10">
    <property type="entry name" value="Immunoglobulins"/>
    <property type="match status" value="2"/>
</dbReference>
<dbReference type="PROSITE" id="PS51318">
    <property type="entry name" value="TAT"/>
    <property type="match status" value="1"/>
</dbReference>
<dbReference type="InterPro" id="IPR006311">
    <property type="entry name" value="TAT_signal"/>
</dbReference>
<feature type="signal peptide" evidence="3">
    <location>
        <begin position="1"/>
        <end position="38"/>
    </location>
</feature>
<keyword evidence="3" id="KW-0732">Signal</keyword>
<reference evidence="5" key="2">
    <citation type="submission" date="2020-09" db="EMBL/GenBank/DDBJ databases">
        <authorList>
            <person name="Sun Q."/>
            <person name="Ohkuma M."/>
        </authorList>
    </citation>
    <scope>NUCLEOTIDE SEQUENCE</scope>
    <source>
        <strain evidence="5">JCM 4403</strain>
    </source>
</reference>
<protein>
    <recommendedName>
        <fullName evidence="4">Glycine-rich domain-containing protein</fullName>
    </recommendedName>
</protein>